<name>A0A5C5WV54_9BACT</name>
<evidence type="ECO:0000313" key="1">
    <source>
        <dbReference type="EMBL" id="TWT54440.1"/>
    </source>
</evidence>
<sequence length="74" mass="7705">MGKFRFVCGLPARLTNARNLPSVGVFTEANTAQAELAINATGTSAEVTAILFTGAELRGTLCLGDFGFASHSEL</sequence>
<dbReference type="EMBL" id="SJPI01000001">
    <property type="protein sequence ID" value="TWT54440.1"/>
    <property type="molecule type" value="Genomic_DNA"/>
</dbReference>
<evidence type="ECO:0000313" key="2">
    <source>
        <dbReference type="Proteomes" id="UP000316598"/>
    </source>
</evidence>
<keyword evidence="2" id="KW-1185">Reference proteome</keyword>
<reference evidence="1 2" key="1">
    <citation type="submission" date="2019-02" db="EMBL/GenBank/DDBJ databases">
        <title>Deep-cultivation of Planctomycetes and their phenomic and genomic characterization uncovers novel biology.</title>
        <authorList>
            <person name="Wiegand S."/>
            <person name="Jogler M."/>
            <person name="Boedeker C."/>
            <person name="Pinto D."/>
            <person name="Vollmers J."/>
            <person name="Rivas-Marin E."/>
            <person name="Kohn T."/>
            <person name="Peeters S.H."/>
            <person name="Heuer A."/>
            <person name="Rast P."/>
            <person name="Oberbeckmann S."/>
            <person name="Bunk B."/>
            <person name="Jeske O."/>
            <person name="Meyerdierks A."/>
            <person name="Storesund J.E."/>
            <person name="Kallscheuer N."/>
            <person name="Luecker S."/>
            <person name="Lage O.M."/>
            <person name="Pohl T."/>
            <person name="Merkel B.J."/>
            <person name="Hornburger P."/>
            <person name="Mueller R.-W."/>
            <person name="Bruemmer F."/>
            <person name="Labrenz M."/>
            <person name="Spormann A.M."/>
            <person name="Op Den Camp H."/>
            <person name="Overmann J."/>
            <person name="Amann R."/>
            <person name="Jetten M.S.M."/>
            <person name="Mascher T."/>
            <person name="Medema M.H."/>
            <person name="Devos D.P."/>
            <person name="Kaster A.-K."/>
            <person name="Ovreas L."/>
            <person name="Rohde M."/>
            <person name="Galperin M.Y."/>
            <person name="Jogler C."/>
        </authorList>
    </citation>
    <scope>NUCLEOTIDE SEQUENCE [LARGE SCALE GENOMIC DNA]</scope>
    <source>
        <strain evidence="1 2">Pla22</strain>
    </source>
</reference>
<proteinExistence type="predicted"/>
<gene>
    <name evidence="1" type="ORF">Pla22_20870</name>
</gene>
<dbReference type="Proteomes" id="UP000316598">
    <property type="component" value="Unassembled WGS sequence"/>
</dbReference>
<dbReference type="AlphaFoldDB" id="A0A5C5WV54"/>
<accession>A0A5C5WV54</accession>
<organism evidence="1 2">
    <name type="scientific">Rubripirellula amarantea</name>
    <dbReference type="NCBI Taxonomy" id="2527999"/>
    <lineage>
        <taxon>Bacteria</taxon>
        <taxon>Pseudomonadati</taxon>
        <taxon>Planctomycetota</taxon>
        <taxon>Planctomycetia</taxon>
        <taxon>Pirellulales</taxon>
        <taxon>Pirellulaceae</taxon>
        <taxon>Rubripirellula</taxon>
    </lineage>
</organism>
<comment type="caution">
    <text evidence="1">The sequence shown here is derived from an EMBL/GenBank/DDBJ whole genome shotgun (WGS) entry which is preliminary data.</text>
</comment>
<protein>
    <submittedName>
        <fullName evidence="1">Uncharacterized protein</fullName>
    </submittedName>
</protein>